<dbReference type="Proteomes" id="UP000499080">
    <property type="component" value="Unassembled WGS sequence"/>
</dbReference>
<evidence type="ECO:0000313" key="2">
    <source>
        <dbReference type="Proteomes" id="UP000499080"/>
    </source>
</evidence>
<sequence>MLFIVSPVSTGDNRSSVVGQKKVVTLFEKTGHFCALVLTSLRITNEK</sequence>
<feature type="non-terminal residue" evidence="1">
    <location>
        <position position="47"/>
    </location>
</feature>
<keyword evidence="2" id="KW-1185">Reference proteome</keyword>
<reference evidence="1 2" key="1">
    <citation type="journal article" date="2019" name="Sci. Rep.">
        <title>Orb-weaving spider Araneus ventricosus genome elucidates the spidroin gene catalogue.</title>
        <authorList>
            <person name="Kono N."/>
            <person name="Nakamura H."/>
            <person name="Ohtoshi R."/>
            <person name="Moran D.A.P."/>
            <person name="Shinohara A."/>
            <person name="Yoshida Y."/>
            <person name="Fujiwara M."/>
            <person name="Mori M."/>
            <person name="Tomita M."/>
            <person name="Arakawa K."/>
        </authorList>
    </citation>
    <scope>NUCLEOTIDE SEQUENCE [LARGE SCALE GENOMIC DNA]</scope>
</reference>
<protein>
    <submittedName>
        <fullName evidence="1">Uncharacterized protein</fullName>
    </submittedName>
</protein>
<proteinExistence type="predicted"/>
<name>A0A4Y2VAX0_ARAVE</name>
<gene>
    <name evidence="1" type="ORF">AVEN_197098_1</name>
</gene>
<accession>A0A4Y2VAX0</accession>
<organism evidence="1 2">
    <name type="scientific">Araneus ventricosus</name>
    <name type="common">Orbweaver spider</name>
    <name type="synonym">Epeira ventricosa</name>
    <dbReference type="NCBI Taxonomy" id="182803"/>
    <lineage>
        <taxon>Eukaryota</taxon>
        <taxon>Metazoa</taxon>
        <taxon>Ecdysozoa</taxon>
        <taxon>Arthropoda</taxon>
        <taxon>Chelicerata</taxon>
        <taxon>Arachnida</taxon>
        <taxon>Araneae</taxon>
        <taxon>Araneomorphae</taxon>
        <taxon>Entelegynae</taxon>
        <taxon>Araneoidea</taxon>
        <taxon>Araneidae</taxon>
        <taxon>Araneus</taxon>
    </lineage>
</organism>
<dbReference type="AlphaFoldDB" id="A0A4Y2VAX0"/>
<evidence type="ECO:0000313" key="1">
    <source>
        <dbReference type="EMBL" id="GBO21246.1"/>
    </source>
</evidence>
<comment type="caution">
    <text evidence="1">The sequence shown here is derived from an EMBL/GenBank/DDBJ whole genome shotgun (WGS) entry which is preliminary data.</text>
</comment>
<dbReference type="EMBL" id="BGPR01044470">
    <property type="protein sequence ID" value="GBO21246.1"/>
    <property type="molecule type" value="Genomic_DNA"/>
</dbReference>